<evidence type="ECO:0000313" key="1">
    <source>
        <dbReference type="EMBL" id="EDS12270.1"/>
    </source>
</evidence>
<protein>
    <submittedName>
        <fullName evidence="1">Uncharacterized protein</fullName>
    </submittedName>
</protein>
<dbReference type="Proteomes" id="UP000003803">
    <property type="component" value="Unassembled WGS sequence"/>
</dbReference>
<sequence>MIDQQIIERAAVEQVLDIFKELAAGRPIDGVKKHGAFVEQQIGVI</sequence>
<evidence type="ECO:0000313" key="2">
    <source>
        <dbReference type="Proteomes" id="UP000003803"/>
    </source>
</evidence>
<keyword evidence="2" id="KW-1185">Reference proteome</keyword>
<dbReference type="AlphaFoldDB" id="B0P8M4"/>
<name>B0P8M4_9FIRM</name>
<reference evidence="1" key="2">
    <citation type="submission" date="2013-09" db="EMBL/GenBank/DDBJ databases">
        <title>Draft genome sequence of Anaerotruncus colihominis(DSM 17241).</title>
        <authorList>
            <person name="Sudarsanam P."/>
            <person name="Ley R."/>
            <person name="Guruge J."/>
            <person name="Turnbaugh P.J."/>
            <person name="Mahowald M."/>
            <person name="Liep D."/>
            <person name="Gordon J."/>
        </authorList>
    </citation>
    <scope>NUCLEOTIDE SEQUENCE</scope>
    <source>
        <strain evidence="1">DSM 17241</strain>
    </source>
</reference>
<comment type="caution">
    <text evidence="1">The sequence shown here is derived from an EMBL/GenBank/DDBJ whole genome shotgun (WGS) entry which is preliminary data.</text>
</comment>
<dbReference type="HOGENOM" id="CLU_3195342_0_0_9"/>
<accession>B0P8M4</accession>
<reference evidence="1" key="1">
    <citation type="submission" date="2007-11" db="EMBL/GenBank/DDBJ databases">
        <authorList>
            <person name="Fulton L."/>
            <person name="Clifton S."/>
            <person name="Fulton B."/>
            <person name="Xu J."/>
            <person name="Minx P."/>
            <person name="Pepin K.H."/>
            <person name="Johnson M."/>
            <person name="Thiruvilangam P."/>
            <person name="Bhonagiri V."/>
            <person name="Nash W.E."/>
            <person name="Mardis E.R."/>
            <person name="Wilson R.K."/>
        </authorList>
    </citation>
    <scope>NUCLEOTIDE SEQUENCE [LARGE SCALE GENOMIC DNA]</scope>
    <source>
        <strain evidence="1">DSM 17241</strain>
    </source>
</reference>
<organism evidence="1 2">
    <name type="scientific">Anaerotruncus colihominis DSM 17241</name>
    <dbReference type="NCBI Taxonomy" id="445972"/>
    <lineage>
        <taxon>Bacteria</taxon>
        <taxon>Bacillati</taxon>
        <taxon>Bacillota</taxon>
        <taxon>Clostridia</taxon>
        <taxon>Eubacteriales</taxon>
        <taxon>Oscillospiraceae</taxon>
        <taxon>Anaerotruncus</taxon>
    </lineage>
</organism>
<proteinExistence type="predicted"/>
<gene>
    <name evidence="1" type="ORF">ANACOL_01113</name>
</gene>
<dbReference type="EMBL" id="ABGD02000007">
    <property type="protein sequence ID" value="EDS12270.1"/>
    <property type="molecule type" value="Genomic_DNA"/>
</dbReference>